<dbReference type="EMBL" id="JAKROA010000002">
    <property type="protein sequence ID" value="KAL5110812.1"/>
    <property type="molecule type" value="Genomic_DNA"/>
</dbReference>
<dbReference type="Proteomes" id="UP001651158">
    <property type="component" value="Unassembled WGS sequence"/>
</dbReference>
<reference evidence="1 2" key="1">
    <citation type="journal article" date="2022" name="Front. Cell. Infect. Microbiol.">
        <title>The Genomes of Two Strains of Taenia crassiceps the Animal Model for the Study of Human Cysticercosis.</title>
        <authorList>
            <person name="Bobes R.J."/>
            <person name="Estrada K."/>
            <person name="Rios-Valencia D.G."/>
            <person name="Calderon-Gallegos A."/>
            <person name="de la Torre P."/>
            <person name="Carrero J.C."/>
            <person name="Sanchez-Flores A."/>
            <person name="Laclette J.P."/>
        </authorList>
    </citation>
    <scope>NUCLEOTIDE SEQUENCE [LARGE SCALE GENOMIC DNA]</scope>
    <source>
        <strain evidence="1">WFUcys</strain>
    </source>
</reference>
<name>A0ABR4QML8_9CEST</name>
<organism evidence="1 2">
    <name type="scientific">Taenia crassiceps</name>
    <dbReference type="NCBI Taxonomy" id="6207"/>
    <lineage>
        <taxon>Eukaryota</taxon>
        <taxon>Metazoa</taxon>
        <taxon>Spiralia</taxon>
        <taxon>Lophotrochozoa</taxon>
        <taxon>Platyhelminthes</taxon>
        <taxon>Cestoda</taxon>
        <taxon>Eucestoda</taxon>
        <taxon>Cyclophyllidea</taxon>
        <taxon>Taeniidae</taxon>
        <taxon>Taenia</taxon>
    </lineage>
</organism>
<evidence type="ECO:0000313" key="2">
    <source>
        <dbReference type="Proteomes" id="UP001651158"/>
    </source>
</evidence>
<proteinExistence type="predicted"/>
<protein>
    <submittedName>
        <fullName evidence="1">Uncharacterized protein</fullName>
    </submittedName>
</protein>
<sequence length="76" mass="7857">MSAASYSPPKVVKISLVASKRCGGVLSNISTPFALDANSGRIQPECLCEWGSKSTSAISVCPWSSQTGNGGVPWPT</sequence>
<comment type="caution">
    <text evidence="1">The sequence shown here is derived from an EMBL/GenBank/DDBJ whole genome shotgun (WGS) entry which is preliminary data.</text>
</comment>
<accession>A0ABR4QML8</accession>
<keyword evidence="2" id="KW-1185">Reference proteome</keyword>
<evidence type="ECO:0000313" key="1">
    <source>
        <dbReference type="EMBL" id="KAL5110812.1"/>
    </source>
</evidence>
<gene>
    <name evidence="1" type="ORF">TcWFU_008546</name>
</gene>